<dbReference type="PANTHER" id="PTHR33545:SF4">
    <property type="entry name" value="UPF0750 MEMBRANE PROTEIN YXKD"/>
    <property type="match status" value="1"/>
</dbReference>
<feature type="transmembrane region" description="Helical" evidence="6">
    <location>
        <begin position="74"/>
        <end position="92"/>
    </location>
</feature>
<evidence type="ECO:0000256" key="2">
    <source>
        <dbReference type="ARBA" id="ARBA00022475"/>
    </source>
</evidence>
<keyword evidence="3 6" id="KW-0812">Transmembrane</keyword>
<dbReference type="EMBL" id="FQXD01000003">
    <property type="protein sequence ID" value="SHH00021.1"/>
    <property type="molecule type" value="Genomic_DNA"/>
</dbReference>
<dbReference type="AlphaFoldDB" id="A0A1M5PE34"/>
<feature type="transmembrane region" description="Helical" evidence="6">
    <location>
        <begin position="9"/>
        <end position="26"/>
    </location>
</feature>
<feature type="transmembrane region" description="Helical" evidence="6">
    <location>
        <begin position="104"/>
        <end position="122"/>
    </location>
</feature>
<dbReference type="PIRSF" id="PIRSF006483">
    <property type="entry name" value="Membrane_protein_YitT"/>
    <property type="match status" value="1"/>
</dbReference>
<dbReference type="OrthoDB" id="1758221at2"/>
<feature type="transmembrane region" description="Helical" evidence="6">
    <location>
        <begin position="46"/>
        <end position="67"/>
    </location>
</feature>
<feature type="domain" description="DUF2179" evidence="7">
    <location>
        <begin position="217"/>
        <end position="269"/>
    </location>
</feature>
<reference evidence="9" key="1">
    <citation type="submission" date="2016-11" db="EMBL/GenBank/DDBJ databases">
        <authorList>
            <person name="Varghese N."/>
            <person name="Submissions S."/>
        </authorList>
    </citation>
    <scope>NUCLEOTIDE SEQUENCE [LARGE SCALE GENOMIC DNA]</scope>
    <source>
        <strain evidence="9">CGMCC 1.6496</strain>
    </source>
</reference>
<dbReference type="InterPro" id="IPR015867">
    <property type="entry name" value="N-reg_PII/ATP_PRibTrfase_C"/>
</dbReference>
<keyword evidence="9" id="KW-1185">Reference proteome</keyword>
<gene>
    <name evidence="8" type="ORF">SAMN05421807_10329</name>
</gene>
<feature type="transmembrane region" description="Helical" evidence="6">
    <location>
        <begin position="142"/>
        <end position="165"/>
    </location>
</feature>
<evidence type="ECO:0000313" key="8">
    <source>
        <dbReference type="EMBL" id="SHH00021.1"/>
    </source>
</evidence>
<sequence length="277" mass="30318">MGKWLKESSLIIIGSFIFAFGVNYFAIPNNLSEGGIIGISIVTYYIFGWSTGIVNFAINAVLLVIGYRYFSKRVMIYTIISIVFSSLFLHVTENIGKAGNGDTLLAALFAGLTVGIGLGLIFKTGGTSGGTAIIVRLLHQYIGWSFGKGMLLTDIAVIGVSAFVIGQEKAMYTLISVYVGAKAIDIIVEGANERTAVLIISKYPEEVLEQVTNNMSRGITVLEGKGGYTKQNKEILYIVINKQEIVHLKRIIEKIDEDAYITVHSVQEINRRGYKGR</sequence>
<protein>
    <submittedName>
        <fullName evidence="8">Uncharacterized membrane-anchored protein YitT, contains DUF161 and DUF2179 domains</fullName>
    </submittedName>
</protein>
<evidence type="ECO:0000256" key="6">
    <source>
        <dbReference type="SAM" id="Phobius"/>
    </source>
</evidence>
<evidence type="ECO:0000256" key="4">
    <source>
        <dbReference type="ARBA" id="ARBA00022989"/>
    </source>
</evidence>
<dbReference type="CDD" id="cd16380">
    <property type="entry name" value="YitT_C"/>
    <property type="match status" value="1"/>
</dbReference>
<dbReference type="Pfam" id="PF10035">
    <property type="entry name" value="DUF2179"/>
    <property type="match status" value="1"/>
</dbReference>
<keyword evidence="5 6" id="KW-0472">Membrane</keyword>
<dbReference type="Pfam" id="PF02588">
    <property type="entry name" value="YitT_membrane"/>
    <property type="match status" value="1"/>
</dbReference>
<evidence type="ECO:0000256" key="3">
    <source>
        <dbReference type="ARBA" id="ARBA00022692"/>
    </source>
</evidence>
<comment type="subcellular location">
    <subcellularLocation>
        <location evidence="1">Cell membrane</location>
        <topology evidence="1">Multi-pass membrane protein</topology>
    </subcellularLocation>
</comment>
<organism evidence="8 9">
    <name type="scientific">Virgibacillus chiguensis</name>
    <dbReference type="NCBI Taxonomy" id="411959"/>
    <lineage>
        <taxon>Bacteria</taxon>
        <taxon>Bacillati</taxon>
        <taxon>Bacillota</taxon>
        <taxon>Bacilli</taxon>
        <taxon>Bacillales</taxon>
        <taxon>Bacillaceae</taxon>
        <taxon>Virgibacillus</taxon>
    </lineage>
</organism>
<evidence type="ECO:0000313" key="9">
    <source>
        <dbReference type="Proteomes" id="UP000184079"/>
    </source>
</evidence>
<name>A0A1M5PE34_9BACI</name>
<accession>A0A1M5PE34</accession>
<evidence type="ECO:0000256" key="5">
    <source>
        <dbReference type="ARBA" id="ARBA00023136"/>
    </source>
</evidence>
<dbReference type="InterPro" id="IPR003740">
    <property type="entry name" value="YitT"/>
</dbReference>
<proteinExistence type="predicted"/>
<dbReference type="Proteomes" id="UP000184079">
    <property type="component" value="Unassembled WGS sequence"/>
</dbReference>
<keyword evidence="4 6" id="KW-1133">Transmembrane helix</keyword>
<dbReference type="InterPro" id="IPR051461">
    <property type="entry name" value="UPF0750_membrane"/>
</dbReference>
<keyword evidence="2" id="KW-1003">Cell membrane</keyword>
<dbReference type="GO" id="GO:0005886">
    <property type="term" value="C:plasma membrane"/>
    <property type="evidence" value="ECO:0007669"/>
    <property type="project" value="UniProtKB-SubCell"/>
</dbReference>
<dbReference type="RefSeq" id="WP_073005802.1">
    <property type="nucleotide sequence ID" value="NZ_FQXD01000003.1"/>
</dbReference>
<evidence type="ECO:0000256" key="1">
    <source>
        <dbReference type="ARBA" id="ARBA00004651"/>
    </source>
</evidence>
<evidence type="ECO:0000259" key="7">
    <source>
        <dbReference type="Pfam" id="PF10035"/>
    </source>
</evidence>
<dbReference type="Gene3D" id="3.30.70.120">
    <property type="match status" value="1"/>
</dbReference>
<dbReference type="PANTHER" id="PTHR33545">
    <property type="entry name" value="UPF0750 MEMBRANE PROTEIN YITT-RELATED"/>
    <property type="match status" value="1"/>
</dbReference>
<dbReference type="InterPro" id="IPR019264">
    <property type="entry name" value="DUF2179"/>
</dbReference>